<keyword evidence="15" id="KW-1208">Phospholipid metabolism</keyword>
<dbReference type="EC" id="2.7.8.5" evidence="6"/>
<comment type="similarity">
    <text evidence="5 18">Belongs to the CDP-alcohol phosphatidyltransferase class-I family.</text>
</comment>
<dbReference type="InterPro" id="IPR048254">
    <property type="entry name" value="CDP_ALCOHOL_P_TRANSF_CS"/>
</dbReference>
<dbReference type="Gene3D" id="1.20.120.1760">
    <property type="match status" value="1"/>
</dbReference>
<proteinExistence type="inferred from homology"/>
<feature type="transmembrane region" description="Helical" evidence="19">
    <location>
        <begin position="69"/>
        <end position="93"/>
    </location>
</feature>
<keyword evidence="12" id="KW-0443">Lipid metabolism</keyword>
<keyword evidence="9 18" id="KW-0808">Transferase</keyword>
<dbReference type="RefSeq" id="WP_110843000.1">
    <property type="nucleotide sequence ID" value="NZ_QJVJ01000014.1"/>
</dbReference>
<feature type="transmembrane region" description="Helical" evidence="19">
    <location>
        <begin position="6"/>
        <end position="23"/>
    </location>
</feature>
<dbReference type="InterPro" id="IPR043130">
    <property type="entry name" value="CDP-OH_PTrfase_TM_dom"/>
</dbReference>
<evidence type="ECO:0000256" key="13">
    <source>
        <dbReference type="ARBA" id="ARBA00023136"/>
    </source>
</evidence>
<dbReference type="PROSITE" id="PS00379">
    <property type="entry name" value="CDP_ALCOHOL_P_TRANSF"/>
    <property type="match status" value="1"/>
</dbReference>
<evidence type="ECO:0000256" key="5">
    <source>
        <dbReference type="ARBA" id="ARBA00010441"/>
    </source>
</evidence>
<comment type="caution">
    <text evidence="20">The sequence shown here is derived from an EMBL/GenBank/DDBJ whole genome shotgun (WGS) entry which is preliminary data.</text>
</comment>
<evidence type="ECO:0000256" key="19">
    <source>
        <dbReference type="SAM" id="Phobius"/>
    </source>
</evidence>
<dbReference type="UniPathway" id="UPA00084">
    <property type="reaction ID" value="UER00503"/>
</dbReference>
<evidence type="ECO:0000256" key="14">
    <source>
        <dbReference type="ARBA" id="ARBA00023209"/>
    </source>
</evidence>
<dbReference type="InterPro" id="IPR000462">
    <property type="entry name" value="CDP-OH_P_trans"/>
</dbReference>
<evidence type="ECO:0000256" key="16">
    <source>
        <dbReference type="ARBA" id="ARBA00033018"/>
    </source>
</evidence>
<evidence type="ECO:0000256" key="18">
    <source>
        <dbReference type="RuleBase" id="RU003750"/>
    </source>
</evidence>
<dbReference type="InterPro" id="IPR004570">
    <property type="entry name" value="Phosphatidylglycerol_P_synth"/>
</dbReference>
<evidence type="ECO:0000256" key="6">
    <source>
        <dbReference type="ARBA" id="ARBA00013170"/>
    </source>
</evidence>
<evidence type="ECO:0000256" key="12">
    <source>
        <dbReference type="ARBA" id="ARBA00023098"/>
    </source>
</evidence>
<protein>
    <recommendedName>
        <fullName evidence="7">CDP-diacylglycerol--glycerol-3-phosphate 3-phosphatidyltransferase</fullName>
        <ecNumber evidence="6">2.7.8.5</ecNumber>
    </recommendedName>
    <alternativeName>
        <fullName evidence="16">Phosphatidylglycerophosphate synthase</fullName>
    </alternativeName>
</protein>
<sequence length="175" mass="19492">MNLPNLLTLCRFALIPIYVVLFSTNQLKTAFLIVVLAGATDILDGYLARKRGQITQVGVMLDPLADKCMMLAVIISLLASAMIPWQAAVAMFIRDAGMIAGSAFFHFRGKRTVPANSMGKLTTVLYYFAFLFIFFDFSFAVPYLWFVIGVSFVTSIIYIVLFLSLNREAGTFDSR</sequence>
<dbReference type="AlphaFoldDB" id="A0A2V5KQX6"/>
<evidence type="ECO:0000256" key="11">
    <source>
        <dbReference type="ARBA" id="ARBA00022989"/>
    </source>
</evidence>
<dbReference type="PANTHER" id="PTHR14269:SF62">
    <property type="entry name" value="CDP-DIACYLGLYCEROL--GLYCEROL-3-PHOSPHATE 3-PHOSPHATIDYLTRANSFERASE 1, CHLOROPLASTIC"/>
    <property type="match status" value="1"/>
</dbReference>
<keyword evidence="8" id="KW-0444">Lipid biosynthesis</keyword>
<comment type="pathway">
    <text evidence="3">Phospholipid metabolism; phosphatidylglycerol biosynthesis; phosphatidylglycerol from CDP-diacylglycerol: step 1/2.</text>
</comment>
<reference evidence="20 21" key="1">
    <citation type="submission" date="2018-05" db="EMBL/GenBank/DDBJ databases">
        <title>Paenibacillus flagellatus sp. nov., isolated from selenium mineral soil.</title>
        <authorList>
            <person name="Dai X."/>
        </authorList>
    </citation>
    <scope>NUCLEOTIDE SEQUENCE [LARGE SCALE GENOMIC DNA]</scope>
    <source>
        <strain evidence="20 21">DXL2</strain>
    </source>
</reference>
<accession>A0A2V5KQX6</accession>
<comment type="subcellular location">
    <subcellularLocation>
        <location evidence="2">Membrane</location>
        <topology evidence="2">Multi-pass membrane protein</topology>
    </subcellularLocation>
</comment>
<evidence type="ECO:0000256" key="15">
    <source>
        <dbReference type="ARBA" id="ARBA00023264"/>
    </source>
</evidence>
<comment type="pathway">
    <text evidence="4">Lipid metabolism.</text>
</comment>
<dbReference type="PIRSF" id="PIRSF000847">
    <property type="entry name" value="Phos_ph_gly_syn"/>
    <property type="match status" value="1"/>
</dbReference>
<keyword evidence="21" id="KW-1185">Reference proteome</keyword>
<dbReference type="GO" id="GO:0008444">
    <property type="term" value="F:CDP-diacylglycerol-glycerol-3-phosphate 3-phosphatidyltransferase activity"/>
    <property type="evidence" value="ECO:0007669"/>
    <property type="project" value="UniProtKB-EC"/>
</dbReference>
<comment type="catalytic activity">
    <reaction evidence="17">
        <text>a CDP-1,2-diacyl-sn-glycerol + sn-glycerol 3-phosphate = a 1,2-diacyl-sn-glycero-3-phospho-(1'-sn-glycero-3'-phosphate) + CMP + H(+)</text>
        <dbReference type="Rhea" id="RHEA:12593"/>
        <dbReference type="ChEBI" id="CHEBI:15378"/>
        <dbReference type="ChEBI" id="CHEBI:57597"/>
        <dbReference type="ChEBI" id="CHEBI:58332"/>
        <dbReference type="ChEBI" id="CHEBI:60110"/>
        <dbReference type="ChEBI" id="CHEBI:60377"/>
        <dbReference type="EC" id="2.7.8.5"/>
    </reaction>
</comment>
<dbReference type="GO" id="GO:0006655">
    <property type="term" value="P:phosphatidylglycerol biosynthetic process"/>
    <property type="evidence" value="ECO:0007669"/>
    <property type="project" value="UniProtKB-UniPathway"/>
</dbReference>
<dbReference type="GO" id="GO:0016020">
    <property type="term" value="C:membrane"/>
    <property type="evidence" value="ECO:0007669"/>
    <property type="project" value="UniProtKB-SubCell"/>
</dbReference>
<dbReference type="EMBL" id="QJVJ01000014">
    <property type="protein sequence ID" value="PYI51156.1"/>
    <property type="molecule type" value="Genomic_DNA"/>
</dbReference>
<evidence type="ECO:0000313" key="21">
    <source>
        <dbReference type="Proteomes" id="UP000247476"/>
    </source>
</evidence>
<evidence type="ECO:0000256" key="1">
    <source>
        <dbReference type="ARBA" id="ARBA00003973"/>
    </source>
</evidence>
<dbReference type="PANTHER" id="PTHR14269">
    <property type="entry name" value="CDP-DIACYLGLYCEROL--GLYCEROL-3-PHOSPHATE 3-PHOSPHATIDYLTRANSFERASE-RELATED"/>
    <property type="match status" value="1"/>
</dbReference>
<dbReference type="Pfam" id="PF01066">
    <property type="entry name" value="CDP-OH_P_transf"/>
    <property type="match status" value="1"/>
</dbReference>
<organism evidence="20 21">
    <name type="scientific">Paenibacillus flagellatus</name>
    <dbReference type="NCBI Taxonomy" id="2211139"/>
    <lineage>
        <taxon>Bacteria</taxon>
        <taxon>Bacillati</taxon>
        <taxon>Bacillota</taxon>
        <taxon>Bacilli</taxon>
        <taxon>Bacillales</taxon>
        <taxon>Paenibacillaceae</taxon>
        <taxon>Paenibacillus</taxon>
    </lineage>
</organism>
<evidence type="ECO:0000256" key="7">
    <source>
        <dbReference type="ARBA" id="ARBA00014944"/>
    </source>
</evidence>
<keyword evidence="14" id="KW-0594">Phospholipid biosynthesis</keyword>
<dbReference type="Proteomes" id="UP000247476">
    <property type="component" value="Unassembled WGS sequence"/>
</dbReference>
<keyword evidence="13 19" id="KW-0472">Membrane</keyword>
<evidence type="ECO:0000256" key="4">
    <source>
        <dbReference type="ARBA" id="ARBA00005189"/>
    </source>
</evidence>
<feature type="transmembrane region" description="Helical" evidence="19">
    <location>
        <begin position="118"/>
        <end position="137"/>
    </location>
</feature>
<name>A0A2V5KQX6_9BACL</name>
<evidence type="ECO:0000313" key="20">
    <source>
        <dbReference type="EMBL" id="PYI51156.1"/>
    </source>
</evidence>
<evidence type="ECO:0000256" key="3">
    <source>
        <dbReference type="ARBA" id="ARBA00005042"/>
    </source>
</evidence>
<dbReference type="OrthoDB" id="9796672at2"/>
<feature type="transmembrane region" description="Helical" evidence="19">
    <location>
        <begin position="143"/>
        <end position="165"/>
    </location>
</feature>
<gene>
    <name evidence="20" type="ORF">DLM86_26060</name>
</gene>
<dbReference type="InterPro" id="IPR050324">
    <property type="entry name" value="CDP-alcohol_PTase-I"/>
</dbReference>
<keyword evidence="10 19" id="KW-0812">Transmembrane</keyword>
<keyword evidence="11 19" id="KW-1133">Transmembrane helix</keyword>
<evidence type="ECO:0000256" key="10">
    <source>
        <dbReference type="ARBA" id="ARBA00022692"/>
    </source>
</evidence>
<evidence type="ECO:0000256" key="8">
    <source>
        <dbReference type="ARBA" id="ARBA00022516"/>
    </source>
</evidence>
<evidence type="ECO:0000256" key="17">
    <source>
        <dbReference type="ARBA" id="ARBA00048586"/>
    </source>
</evidence>
<evidence type="ECO:0000256" key="9">
    <source>
        <dbReference type="ARBA" id="ARBA00022679"/>
    </source>
</evidence>
<comment type="function">
    <text evidence="1">This protein catalyzes the committed step to the synthesis of the acidic phospholipids.</text>
</comment>
<evidence type="ECO:0000256" key="2">
    <source>
        <dbReference type="ARBA" id="ARBA00004141"/>
    </source>
</evidence>